<keyword evidence="6" id="KW-1185">Reference proteome</keyword>
<dbReference type="PROSITE" id="PS51084">
    <property type="entry name" value="HIT_2"/>
    <property type="match status" value="1"/>
</dbReference>
<dbReference type="FunFam" id="3.30.428.10:FF:000014">
    <property type="entry name" value="Putative histidine triad (HIT) protein"/>
    <property type="match status" value="1"/>
</dbReference>
<dbReference type="OrthoDB" id="9784774at2"/>
<proteinExistence type="predicted"/>
<dbReference type="Proteomes" id="UP000002939">
    <property type="component" value="Unassembled WGS sequence"/>
</dbReference>
<dbReference type="CDD" id="cd01277">
    <property type="entry name" value="HINT_subgroup"/>
    <property type="match status" value="1"/>
</dbReference>
<dbReference type="STRING" id="626369.HMPREF0446_00026"/>
<dbReference type="InterPro" id="IPR001310">
    <property type="entry name" value="Histidine_triad_HIT"/>
</dbReference>
<dbReference type="eggNOG" id="COG0537">
    <property type="taxonomic scope" value="Bacteria"/>
</dbReference>
<dbReference type="InterPro" id="IPR019808">
    <property type="entry name" value="Histidine_triad_CS"/>
</dbReference>
<feature type="short sequence motif" description="Histidine triad motif" evidence="2 3">
    <location>
        <begin position="98"/>
        <end position="102"/>
    </location>
</feature>
<dbReference type="InterPro" id="IPR039384">
    <property type="entry name" value="HINT"/>
</dbReference>
<evidence type="ECO:0000256" key="2">
    <source>
        <dbReference type="PIRSR" id="PIRSR601310-3"/>
    </source>
</evidence>
<evidence type="ECO:0000259" key="4">
    <source>
        <dbReference type="PROSITE" id="PS51084"/>
    </source>
</evidence>
<dbReference type="SUPFAM" id="SSF54197">
    <property type="entry name" value="HIT-like"/>
    <property type="match status" value="1"/>
</dbReference>
<reference evidence="5" key="2">
    <citation type="submission" date="2011-10" db="EMBL/GenBank/DDBJ databases">
        <title>The Genome Sequence of Granulicatella elegans ATCC 700633.</title>
        <authorList>
            <consortium name="The Broad Institute Genome Sequencing Platform"/>
            <consortium name="The Broad Institute Genome Sequencing Center for Infectious Disease"/>
            <person name="Earl A."/>
            <person name="Ward D."/>
            <person name="Feldgarden M."/>
            <person name="Gevers D."/>
            <person name="Sibley C.D."/>
            <person name="Field T.R."/>
            <person name="Grinwis M."/>
            <person name="Eshaghurshan C.S."/>
            <person name="Surette M.G."/>
            <person name="Young S.K."/>
            <person name="Zeng Q."/>
            <person name="Gargeya S."/>
            <person name="Fitzgerald M."/>
            <person name="Haas B."/>
            <person name="Abouelleil A."/>
            <person name="Alvarado L."/>
            <person name="Arachchi H.M."/>
            <person name="Berlin A."/>
            <person name="Brown A."/>
            <person name="Chapman S.B."/>
            <person name="Chen Z."/>
            <person name="Dunbar C."/>
            <person name="Freedman E."/>
            <person name="Gearin G."/>
            <person name="Goldberg J."/>
            <person name="Griggs A."/>
            <person name="Gujja S."/>
            <person name="Heiman D."/>
            <person name="Howarth C."/>
            <person name="Larson L."/>
            <person name="Lui A."/>
            <person name="MacDonald P.J.P."/>
            <person name="Montmayeur A."/>
            <person name="Murphy C."/>
            <person name="Neiman D."/>
            <person name="Pearson M."/>
            <person name="Priest M."/>
            <person name="Roberts A."/>
            <person name="Saif S."/>
            <person name="Shea T."/>
            <person name="Shenoy N."/>
            <person name="Sisk P."/>
            <person name="Stolte C."/>
            <person name="Sykes S."/>
            <person name="Wortman J."/>
            <person name="Nusbaum C."/>
            <person name="Birren B."/>
        </authorList>
    </citation>
    <scope>NUCLEOTIDE SEQUENCE [LARGE SCALE GENOMIC DNA]</scope>
    <source>
        <strain evidence="5">ATCC 700633</strain>
    </source>
</reference>
<feature type="active site" description="Tele-AMP-histidine intermediate" evidence="1">
    <location>
        <position position="100"/>
    </location>
</feature>
<dbReference type="InterPro" id="IPR011146">
    <property type="entry name" value="HIT-like"/>
</dbReference>
<dbReference type="PROSITE" id="PS00892">
    <property type="entry name" value="HIT_1"/>
    <property type="match status" value="1"/>
</dbReference>
<dbReference type="PANTHER" id="PTHR46648:SF1">
    <property type="entry name" value="ADENOSINE 5'-MONOPHOSPHORAMIDASE HNT1"/>
    <property type="match status" value="1"/>
</dbReference>
<dbReference type="AlphaFoldDB" id="D0BJ91"/>
<organism evidence="5 6">
    <name type="scientific">Granulicatella elegans ATCC 700633</name>
    <dbReference type="NCBI Taxonomy" id="626369"/>
    <lineage>
        <taxon>Bacteria</taxon>
        <taxon>Bacillati</taxon>
        <taxon>Bacillota</taxon>
        <taxon>Bacilli</taxon>
        <taxon>Lactobacillales</taxon>
        <taxon>Carnobacteriaceae</taxon>
        <taxon>Granulicatella</taxon>
    </lineage>
</organism>
<evidence type="ECO:0000313" key="6">
    <source>
        <dbReference type="Proteomes" id="UP000002939"/>
    </source>
</evidence>
<sequence length="140" mass="15837">MSDCIFDKIISKEIPAHIVYEDEVVIAFLDLGQVTPGHTLVVPKKHVKDIFEYDEELAAAVFSRIPKIARALKAMNPDVKGVNILNNNGEVAFQSVFHSHIHLIPRYKHEEGFGLKWETHDYSHEELANIAQNIAKHVEG</sequence>
<protein>
    <recommendedName>
        <fullName evidence="4">HIT domain-containing protein</fullName>
    </recommendedName>
</protein>
<evidence type="ECO:0000256" key="3">
    <source>
        <dbReference type="PROSITE-ProRule" id="PRU00464"/>
    </source>
</evidence>
<dbReference type="InterPro" id="IPR036265">
    <property type="entry name" value="HIT-like_sf"/>
</dbReference>
<dbReference type="RefSeq" id="WP_006702299.1">
    <property type="nucleotide sequence ID" value="NZ_KI391971.1"/>
</dbReference>
<dbReference type="HOGENOM" id="CLU_056776_3_2_9"/>
<dbReference type="EMBL" id="ACRF02000016">
    <property type="protein sequence ID" value="EEW93144.1"/>
    <property type="molecule type" value="Genomic_DNA"/>
</dbReference>
<name>D0BJ91_9LACT</name>
<dbReference type="PANTHER" id="PTHR46648">
    <property type="entry name" value="HIT FAMILY PROTEIN 1"/>
    <property type="match status" value="1"/>
</dbReference>
<comment type="caution">
    <text evidence="5">The sequence shown here is derived from an EMBL/GenBank/DDBJ whole genome shotgun (WGS) entry which is preliminary data.</text>
</comment>
<feature type="domain" description="HIT" evidence="4">
    <location>
        <begin position="5"/>
        <end position="113"/>
    </location>
</feature>
<dbReference type="GO" id="GO:0009117">
    <property type="term" value="P:nucleotide metabolic process"/>
    <property type="evidence" value="ECO:0007669"/>
    <property type="project" value="TreeGrafter"/>
</dbReference>
<reference evidence="5" key="1">
    <citation type="submission" date="2009-09" db="EMBL/GenBank/DDBJ databases">
        <authorList>
            <consortium name="The Broad Institute Genome Sequencing Platform"/>
            <person name="Ward D."/>
            <person name="Feldgarden M."/>
            <person name="Earl A."/>
            <person name="Young S.K."/>
            <person name="Zeng Q."/>
            <person name="Koehrsen M."/>
            <person name="Alvarado L."/>
            <person name="Berlin A."/>
            <person name="Bochicchio J."/>
            <person name="Borenstein D."/>
            <person name="Chapman S.B."/>
            <person name="Chen Z."/>
            <person name="Engels R."/>
            <person name="Freedman E."/>
            <person name="Gellesch M."/>
            <person name="Goldberg J."/>
            <person name="Griggs A."/>
            <person name="Gujja S."/>
            <person name="Heilman E."/>
            <person name="Heiman D."/>
            <person name="Hepburn T."/>
            <person name="Howarth C."/>
            <person name="Jen D."/>
            <person name="Larson L."/>
            <person name="Lewis B."/>
            <person name="Mehta T."/>
            <person name="Park D."/>
            <person name="Pearson M."/>
            <person name="Roberts A."/>
            <person name="Saif S."/>
            <person name="Shea T."/>
            <person name="Shenoy N."/>
            <person name="Sisk P."/>
            <person name="Stolte C."/>
            <person name="Sykes S."/>
            <person name="Thomson T."/>
            <person name="Walk T."/>
            <person name="White J."/>
            <person name="Yandava C."/>
            <person name="Sibley C.D."/>
            <person name="Field T.R."/>
            <person name="Grinwis M."/>
            <person name="Eshaghurshan C.S."/>
            <person name="Surette M.G."/>
            <person name="Haas B."/>
            <person name="Nusbaum C."/>
            <person name="Birren B."/>
        </authorList>
    </citation>
    <scope>NUCLEOTIDE SEQUENCE [LARGE SCALE GENOMIC DNA]</scope>
    <source>
        <strain evidence="5">ATCC 700633</strain>
    </source>
</reference>
<accession>D0BJ91</accession>
<dbReference type="GO" id="GO:0003824">
    <property type="term" value="F:catalytic activity"/>
    <property type="evidence" value="ECO:0007669"/>
    <property type="project" value="InterPro"/>
</dbReference>
<gene>
    <name evidence="5" type="ORF">HMPREF0446_00026</name>
</gene>
<evidence type="ECO:0000313" key="5">
    <source>
        <dbReference type="EMBL" id="EEW93144.1"/>
    </source>
</evidence>
<evidence type="ECO:0000256" key="1">
    <source>
        <dbReference type="PIRSR" id="PIRSR601310-1"/>
    </source>
</evidence>
<dbReference type="PRINTS" id="PR00332">
    <property type="entry name" value="HISTRIAD"/>
</dbReference>
<dbReference type="Gene3D" id="3.30.428.10">
    <property type="entry name" value="HIT-like"/>
    <property type="match status" value="1"/>
</dbReference>
<dbReference type="Pfam" id="PF01230">
    <property type="entry name" value="HIT"/>
    <property type="match status" value="1"/>
</dbReference>